<keyword evidence="7" id="KW-1185">Reference proteome</keyword>
<keyword evidence="3" id="KW-0378">Hydrolase</keyword>
<comment type="caution">
    <text evidence="6">The sequence shown here is derived from an EMBL/GenBank/DDBJ whole genome shotgun (WGS) entry which is preliminary data.</text>
</comment>
<evidence type="ECO:0000256" key="2">
    <source>
        <dbReference type="ARBA" id="ARBA00022723"/>
    </source>
</evidence>
<dbReference type="SUPFAM" id="SSF53092">
    <property type="entry name" value="Creatinase/prolidase N-terminal domain"/>
    <property type="match status" value="1"/>
</dbReference>
<dbReference type="SMART" id="SM01011">
    <property type="entry name" value="AMP_N"/>
    <property type="match status" value="1"/>
</dbReference>
<reference evidence="6" key="1">
    <citation type="submission" date="2020-12" db="EMBL/GenBank/DDBJ databases">
        <title>Metabolic potential, ecology and presence of endohyphal bacteria is reflected in genomic diversity of Mucoromycotina.</title>
        <authorList>
            <person name="Muszewska A."/>
            <person name="Okrasinska A."/>
            <person name="Steczkiewicz K."/>
            <person name="Drgas O."/>
            <person name="Orlowska M."/>
            <person name="Perlinska-Lenart U."/>
            <person name="Aleksandrzak-Piekarczyk T."/>
            <person name="Szatraj K."/>
            <person name="Zielenkiewicz U."/>
            <person name="Pilsyk S."/>
            <person name="Malc E."/>
            <person name="Mieczkowski P."/>
            <person name="Kruszewska J.S."/>
            <person name="Biernat P."/>
            <person name="Pawlowska J."/>
        </authorList>
    </citation>
    <scope>NUCLEOTIDE SEQUENCE</scope>
    <source>
        <strain evidence="6">CBS 226.32</strain>
    </source>
</reference>
<dbReference type="EMBL" id="JAEPRC010000600">
    <property type="protein sequence ID" value="KAG2194212.1"/>
    <property type="molecule type" value="Genomic_DNA"/>
</dbReference>
<dbReference type="Pfam" id="PF05195">
    <property type="entry name" value="AMP_N"/>
    <property type="match status" value="1"/>
</dbReference>
<dbReference type="Pfam" id="PF00557">
    <property type="entry name" value="Peptidase_M24"/>
    <property type="match status" value="1"/>
</dbReference>
<evidence type="ECO:0000256" key="1">
    <source>
        <dbReference type="ARBA" id="ARBA00001936"/>
    </source>
</evidence>
<dbReference type="GO" id="GO:0030145">
    <property type="term" value="F:manganese ion binding"/>
    <property type="evidence" value="ECO:0007669"/>
    <property type="project" value="InterPro"/>
</dbReference>
<protein>
    <recommendedName>
        <fullName evidence="5">Aminopeptidase P N-terminal domain-containing protein</fullName>
    </recommendedName>
</protein>
<dbReference type="InterPro" id="IPR036005">
    <property type="entry name" value="Creatinase/aminopeptidase-like"/>
</dbReference>
<dbReference type="InterPro" id="IPR052433">
    <property type="entry name" value="X-Pro_dipept-like"/>
</dbReference>
<keyword evidence="4" id="KW-0464">Manganese</keyword>
<name>A0A8H7UU60_9FUNG</name>
<comment type="cofactor">
    <cofactor evidence="1">
        <name>Mn(2+)</name>
        <dbReference type="ChEBI" id="CHEBI:29035"/>
    </cofactor>
</comment>
<organism evidence="6 7">
    <name type="scientific">Mucor plumbeus</name>
    <dbReference type="NCBI Taxonomy" id="97098"/>
    <lineage>
        <taxon>Eukaryota</taxon>
        <taxon>Fungi</taxon>
        <taxon>Fungi incertae sedis</taxon>
        <taxon>Mucoromycota</taxon>
        <taxon>Mucoromycotina</taxon>
        <taxon>Mucoromycetes</taxon>
        <taxon>Mucorales</taxon>
        <taxon>Mucorineae</taxon>
        <taxon>Mucoraceae</taxon>
        <taxon>Mucor</taxon>
    </lineage>
</organism>
<dbReference type="Gene3D" id="3.90.230.10">
    <property type="entry name" value="Creatinase/methionine aminopeptidase superfamily"/>
    <property type="match status" value="1"/>
</dbReference>
<dbReference type="PANTHER" id="PTHR43226">
    <property type="entry name" value="XAA-PRO AMINOPEPTIDASE 3"/>
    <property type="match status" value="1"/>
</dbReference>
<evidence type="ECO:0000313" key="7">
    <source>
        <dbReference type="Proteomes" id="UP000650833"/>
    </source>
</evidence>
<dbReference type="CDD" id="cd01087">
    <property type="entry name" value="Prolidase"/>
    <property type="match status" value="1"/>
</dbReference>
<dbReference type="AlphaFoldDB" id="A0A8H7UU60"/>
<dbReference type="OrthoDB" id="10261878at2759"/>
<dbReference type="PANTHER" id="PTHR43226:SF1">
    <property type="entry name" value="XAA-PRO DIPEPTIDASE"/>
    <property type="match status" value="1"/>
</dbReference>
<dbReference type="SUPFAM" id="SSF55920">
    <property type="entry name" value="Creatinase/aminopeptidase"/>
    <property type="match status" value="1"/>
</dbReference>
<dbReference type="GO" id="GO:0070006">
    <property type="term" value="F:metalloaminopeptidase activity"/>
    <property type="evidence" value="ECO:0007669"/>
    <property type="project" value="InterPro"/>
</dbReference>
<dbReference type="Gene3D" id="3.40.350.10">
    <property type="entry name" value="Creatinase/prolidase N-terminal domain"/>
    <property type="match status" value="1"/>
</dbReference>
<gene>
    <name evidence="6" type="ORF">INT46_009805</name>
</gene>
<sequence>MTPHPINITPKQLYYSNKQNNVLPTKQHCLRVKKLINIEGQCAIYMKGKDEKTRDNTDVDMEFRQESVDEPGFQVVFDLKSERVYLITPNVPESDIFWKGPNHNSTELLELYNVDEIIQEEDLPRLFHTLAPTLTLVLDDQHANHLMNMMPTLDIDTQLLTLAINESRLIKFPWEIDIIRQVMHGSSQAHIALMQQFQPGMTEAHLAALFRWSCALHQIYNQAYLPIVASGPRAATLHYSKNNQKVPNESHSLVLVDAGGEKACYGSDITRTFPVRGVFSEEAKTIYNIVLKMQQTVLSKLKPGIFWTDMQRLAIRVLCDELIKIGILVGDQDELIQRGVPSAFYYHDRLCYPVVVLLKHLLQTLGLGHSLGLDVHDVGGKDKKLTNQQEEDDPTITEFLVGRPLEKNMVLTVEPGLYFNDAMLDIWTKFPGYQDYFDLQMLTKYRNVGGVRIEDTVVITKDGYENLTLVPKEVHEIEKLMNAK</sequence>
<proteinExistence type="predicted"/>
<evidence type="ECO:0000256" key="3">
    <source>
        <dbReference type="ARBA" id="ARBA00022801"/>
    </source>
</evidence>
<dbReference type="InterPro" id="IPR007865">
    <property type="entry name" value="Aminopep_P_N"/>
</dbReference>
<dbReference type="GO" id="GO:0006508">
    <property type="term" value="P:proteolysis"/>
    <property type="evidence" value="ECO:0007669"/>
    <property type="project" value="TreeGrafter"/>
</dbReference>
<evidence type="ECO:0000256" key="4">
    <source>
        <dbReference type="ARBA" id="ARBA00023211"/>
    </source>
</evidence>
<evidence type="ECO:0000259" key="5">
    <source>
        <dbReference type="SMART" id="SM01011"/>
    </source>
</evidence>
<dbReference type="Proteomes" id="UP000650833">
    <property type="component" value="Unassembled WGS sequence"/>
</dbReference>
<keyword evidence="2" id="KW-0479">Metal-binding</keyword>
<dbReference type="InterPro" id="IPR029149">
    <property type="entry name" value="Creatin/AminoP/Spt16_N"/>
</dbReference>
<accession>A0A8H7UU60</accession>
<feature type="domain" description="Aminopeptidase P N-terminal" evidence="5">
    <location>
        <begin position="23"/>
        <end position="144"/>
    </location>
</feature>
<dbReference type="InterPro" id="IPR000994">
    <property type="entry name" value="Pept_M24"/>
</dbReference>
<evidence type="ECO:0000313" key="6">
    <source>
        <dbReference type="EMBL" id="KAG2194212.1"/>
    </source>
</evidence>